<evidence type="ECO:0000259" key="1">
    <source>
        <dbReference type="Pfam" id="PF04195"/>
    </source>
</evidence>
<evidence type="ECO:0000313" key="2">
    <source>
        <dbReference type="EMBL" id="KAK2989881.1"/>
    </source>
</evidence>
<accession>A0AA88UPS1</accession>
<sequence length="318" mass="36847">MKDGSNAHDVSVVLHATTRIYEEQVKSGYRLPLHPFALSFFKHYRMAPEQLVSNGWRKLIGLIYLVETSGYKPDPTDFMRVGWYYIHNRQQLLKEGPKSNKSWHSRYFFVGREDKGDLPFDRDWNPYCKDFENPGKPTSNNLTKHILGHIKLRGGLSIDKPLSEEQLEVQGVIQLHVRQLFRQLVYAYDEQRALSFFSLLLDNVPENLMIPFSKFSRENMKNREVTAFPELGRRPFKVVTEGTSSNSPVPTPEEAAPLLWTWFSNHLFAAPHPTITVWVENYQGNLEIIQFLSAIWGTGQAFRGLLPCERMVIRLAHQ</sequence>
<keyword evidence="3" id="KW-1185">Reference proteome</keyword>
<name>A0AA88UPS1_9ASTE</name>
<organism evidence="2 3">
    <name type="scientific">Escallonia rubra</name>
    <dbReference type="NCBI Taxonomy" id="112253"/>
    <lineage>
        <taxon>Eukaryota</taxon>
        <taxon>Viridiplantae</taxon>
        <taxon>Streptophyta</taxon>
        <taxon>Embryophyta</taxon>
        <taxon>Tracheophyta</taxon>
        <taxon>Spermatophyta</taxon>
        <taxon>Magnoliopsida</taxon>
        <taxon>eudicotyledons</taxon>
        <taxon>Gunneridae</taxon>
        <taxon>Pentapetalae</taxon>
        <taxon>asterids</taxon>
        <taxon>campanulids</taxon>
        <taxon>Escalloniales</taxon>
        <taxon>Escalloniaceae</taxon>
        <taxon>Escallonia</taxon>
    </lineage>
</organism>
<dbReference type="Pfam" id="PF04195">
    <property type="entry name" value="Transposase_28"/>
    <property type="match status" value="1"/>
</dbReference>
<gene>
    <name evidence="2" type="ORF">RJ640_015213</name>
</gene>
<feature type="domain" description="Transposase (putative) gypsy type" evidence="1">
    <location>
        <begin position="22"/>
        <end position="71"/>
    </location>
</feature>
<evidence type="ECO:0000313" key="3">
    <source>
        <dbReference type="Proteomes" id="UP001187471"/>
    </source>
</evidence>
<dbReference type="EMBL" id="JAVXUO010000689">
    <property type="protein sequence ID" value="KAK2989881.1"/>
    <property type="molecule type" value="Genomic_DNA"/>
</dbReference>
<dbReference type="AlphaFoldDB" id="A0AA88UPS1"/>
<dbReference type="Proteomes" id="UP001187471">
    <property type="component" value="Unassembled WGS sequence"/>
</dbReference>
<dbReference type="InterPro" id="IPR007321">
    <property type="entry name" value="Transposase_28"/>
</dbReference>
<proteinExistence type="predicted"/>
<comment type="caution">
    <text evidence="2">The sequence shown here is derived from an EMBL/GenBank/DDBJ whole genome shotgun (WGS) entry which is preliminary data.</text>
</comment>
<protein>
    <recommendedName>
        <fullName evidence="1">Transposase (putative) gypsy type domain-containing protein</fullName>
    </recommendedName>
</protein>
<reference evidence="2" key="1">
    <citation type="submission" date="2022-12" db="EMBL/GenBank/DDBJ databases">
        <title>Draft genome assemblies for two species of Escallonia (Escalloniales).</title>
        <authorList>
            <person name="Chanderbali A."/>
            <person name="Dervinis C."/>
            <person name="Anghel I."/>
            <person name="Soltis D."/>
            <person name="Soltis P."/>
            <person name="Zapata F."/>
        </authorList>
    </citation>
    <scope>NUCLEOTIDE SEQUENCE</scope>
    <source>
        <strain evidence="2">UCBG92.1500</strain>
        <tissue evidence="2">Leaf</tissue>
    </source>
</reference>